<dbReference type="OrthoDB" id="6359816at2759"/>
<dbReference type="PANTHER" id="PTHR24413">
    <property type="entry name" value="SPECKLE-TYPE POZ PROTEIN"/>
    <property type="match status" value="1"/>
</dbReference>
<dbReference type="PROSITE" id="PS50097">
    <property type="entry name" value="BTB"/>
    <property type="match status" value="1"/>
</dbReference>
<dbReference type="EMBL" id="BGPR01000626">
    <property type="protein sequence ID" value="GBM29077.1"/>
    <property type="molecule type" value="Genomic_DNA"/>
</dbReference>
<evidence type="ECO:0000259" key="2">
    <source>
        <dbReference type="PROSITE" id="PS50097"/>
    </source>
</evidence>
<feature type="non-terminal residue" evidence="3">
    <location>
        <position position="456"/>
    </location>
</feature>
<evidence type="ECO:0000256" key="1">
    <source>
        <dbReference type="SAM" id="MobiDB-lite"/>
    </source>
</evidence>
<dbReference type="AlphaFoldDB" id="A0A4Y2EKK9"/>
<feature type="domain" description="BTB" evidence="2">
    <location>
        <begin position="352"/>
        <end position="419"/>
    </location>
</feature>
<dbReference type="Gene3D" id="3.30.710.10">
    <property type="entry name" value="Potassium Channel Kv1.1, Chain A"/>
    <property type="match status" value="1"/>
</dbReference>
<feature type="region of interest" description="Disordered" evidence="1">
    <location>
        <begin position="313"/>
        <end position="333"/>
    </location>
</feature>
<sequence length="456" mass="52793">MEFDPSKLTDGFLFIWNVENVYACDDLINSPTFIAPNLEKTEWSMSISRESSFVHLKRIDNNSVAEAIEFDVIVSVVLSDESKNLLEKENKLKFRKDVSKFFVFFLNQLIFEEDNLKIYCYLRKSEELNESLIRCSALTHLQSERRNDVWKVQNFRHLMTNDPKTFILESTGKESPQTVLTGRLSKRSKLFHVEVSVPDFLCYKKIFIIGKISVLAADGSLKYSIKGSFIFNNNTSLNTVSKFPTGICQASVLQLSDEYLTHGDLLLMCDFFISNGEIYHEVRESCYLRNKHKFIAESHILAHSMIEENIPRVPEEDTGESTQDLKSSHEFEQPTETLEDDVNYEYLDKKYCDVILTTGNNTFPVHKCILCLKSPVFKKMFDTDMKETSNKNVDIDDLDSNTLRRFLLFLYTENLENLQWEIATKLFYAAVKYHVTSLKVKCSCFLESHLSMSNVC</sequence>
<comment type="caution">
    <text evidence="3">The sequence shown here is derived from an EMBL/GenBank/DDBJ whole genome shotgun (WGS) entry which is preliminary data.</text>
</comment>
<dbReference type="SMART" id="SM00225">
    <property type="entry name" value="BTB"/>
    <property type="match status" value="1"/>
</dbReference>
<organism evidence="3 4">
    <name type="scientific">Araneus ventricosus</name>
    <name type="common">Orbweaver spider</name>
    <name type="synonym">Epeira ventricosa</name>
    <dbReference type="NCBI Taxonomy" id="182803"/>
    <lineage>
        <taxon>Eukaryota</taxon>
        <taxon>Metazoa</taxon>
        <taxon>Ecdysozoa</taxon>
        <taxon>Arthropoda</taxon>
        <taxon>Chelicerata</taxon>
        <taxon>Arachnida</taxon>
        <taxon>Araneae</taxon>
        <taxon>Araneomorphae</taxon>
        <taxon>Entelegynae</taxon>
        <taxon>Araneoidea</taxon>
        <taxon>Araneidae</taxon>
        <taxon>Araneus</taxon>
    </lineage>
</organism>
<protein>
    <recommendedName>
        <fullName evidence="2">BTB domain-containing protein</fullName>
    </recommendedName>
</protein>
<evidence type="ECO:0000313" key="4">
    <source>
        <dbReference type="Proteomes" id="UP000499080"/>
    </source>
</evidence>
<dbReference type="SUPFAM" id="SSF54695">
    <property type="entry name" value="POZ domain"/>
    <property type="match status" value="1"/>
</dbReference>
<dbReference type="InterPro" id="IPR000210">
    <property type="entry name" value="BTB/POZ_dom"/>
</dbReference>
<dbReference type="Proteomes" id="UP000499080">
    <property type="component" value="Unassembled WGS sequence"/>
</dbReference>
<evidence type="ECO:0000313" key="3">
    <source>
        <dbReference type="EMBL" id="GBM29077.1"/>
    </source>
</evidence>
<gene>
    <name evidence="3" type="ORF">AVEN_233247_1</name>
</gene>
<dbReference type="Pfam" id="PF00651">
    <property type="entry name" value="BTB"/>
    <property type="match status" value="1"/>
</dbReference>
<name>A0A4Y2EKK9_ARAVE</name>
<dbReference type="CDD" id="cd18186">
    <property type="entry name" value="BTB_POZ_ZBTB_KLHL-like"/>
    <property type="match status" value="1"/>
</dbReference>
<accession>A0A4Y2EKK9</accession>
<dbReference type="InterPro" id="IPR011333">
    <property type="entry name" value="SKP1/BTB/POZ_sf"/>
</dbReference>
<reference evidence="3 4" key="1">
    <citation type="journal article" date="2019" name="Sci. Rep.">
        <title>Orb-weaving spider Araneus ventricosus genome elucidates the spidroin gene catalogue.</title>
        <authorList>
            <person name="Kono N."/>
            <person name="Nakamura H."/>
            <person name="Ohtoshi R."/>
            <person name="Moran D.A.P."/>
            <person name="Shinohara A."/>
            <person name="Yoshida Y."/>
            <person name="Fujiwara M."/>
            <person name="Mori M."/>
            <person name="Tomita M."/>
            <person name="Arakawa K."/>
        </authorList>
    </citation>
    <scope>NUCLEOTIDE SEQUENCE [LARGE SCALE GENOMIC DNA]</scope>
</reference>
<proteinExistence type="predicted"/>
<keyword evidence="4" id="KW-1185">Reference proteome</keyword>